<sequence length="426" mass="45921">MRGKALLQDIFTSSGEHEPFLNEDEMELAFLVQKVASKELQECEVDAVSVLSFEQKVEATKDNLGHVVDLFSKTNTARKAFMDNFDSWAPVRKDNISRLRTISKEILKDRFNGCISKVVGGGVGAAGGVLVGVGLLVPPVAPVAIPLAIGGGIAAALGGGVVVGTTGTEIVLLKKKLAEAKKLIKIEEENFKLMTHWFNQTQQLKKALEALVGMDLLKIMSDEVVQFLKDTANLAELKAGEYKEKFEYVMKTCVKQMHEFTNIAEELGPQIAPIVMSFIFVYCVLSGRNRIVLDGLMVTQRLALGLMSAVDITVEAGRLIAGLAVKGSSVGVTGKVAPLAAVSVAGKVVPAAVSRIAALGFFVGLGIAIDIINMILASKEIHTGAKSKYADQITAAAGQLEEEYLFLQNVYEELCQHKTPRLQFLD</sequence>
<evidence type="ECO:0000256" key="2">
    <source>
        <dbReference type="SAM" id="Phobius"/>
    </source>
</evidence>
<keyword evidence="2" id="KW-0812">Transmembrane</keyword>
<dbReference type="Gene3D" id="1.20.1170.10">
    <property type="match status" value="1"/>
</dbReference>
<dbReference type="AlphaFoldDB" id="A0AAV4V254"/>
<dbReference type="Proteomes" id="UP001054837">
    <property type="component" value="Unassembled WGS sequence"/>
</dbReference>
<feature type="transmembrane region" description="Helical" evidence="2">
    <location>
        <begin position="118"/>
        <end position="137"/>
    </location>
</feature>
<feature type="transmembrane region" description="Helical" evidence="2">
    <location>
        <begin position="143"/>
        <end position="173"/>
    </location>
</feature>
<dbReference type="EMBL" id="BPLQ01012203">
    <property type="protein sequence ID" value="GIY63645.1"/>
    <property type="molecule type" value="Genomic_DNA"/>
</dbReference>
<keyword evidence="4" id="KW-1185">Reference proteome</keyword>
<dbReference type="GO" id="GO:0005576">
    <property type="term" value="C:extracellular region"/>
    <property type="evidence" value="ECO:0007669"/>
    <property type="project" value="InterPro"/>
</dbReference>
<dbReference type="PANTHER" id="PTHR14096:SF28">
    <property type="entry name" value="APOLIPOPROTEIN L, 1-RELATED"/>
    <property type="match status" value="1"/>
</dbReference>
<comment type="caution">
    <text evidence="3">The sequence shown here is derived from an EMBL/GenBank/DDBJ whole genome shotgun (WGS) entry which is preliminary data.</text>
</comment>
<reference evidence="3 4" key="1">
    <citation type="submission" date="2021-06" db="EMBL/GenBank/DDBJ databases">
        <title>Caerostris darwini draft genome.</title>
        <authorList>
            <person name="Kono N."/>
            <person name="Arakawa K."/>
        </authorList>
    </citation>
    <scope>NUCLEOTIDE SEQUENCE [LARGE SCALE GENOMIC DNA]</scope>
</reference>
<dbReference type="GO" id="GO:0016020">
    <property type="term" value="C:membrane"/>
    <property type="evidence" value="ECO:0007669"/>
    <property type="project" value="TreeGrafter"/>
</dbReference>
<feature type="transmembrane region" description="Helical" evidence="2">
    <location>
        <begin position="356"/>
        <end position="376"/>
    </location>
</feature>
<organism evidence="3 4">
    <name type="scientific">Caerostris darwini</name>
    <dbReference type="NCBI Taxonomy" id="1538125"/>
    <lineage>
        <taxon>Eukaryota</taxon>
        <taxon>Metazoa</taxon>
        <taxon>Ecdysozoa</taxon>
        <taxon>Arthropoda</taxon>
        <taxon>Chelicerata</taxon>
        <taxon>Arachnida</taxon>
        <taxon>Araneae</taxon>
        <taxon>Araneomorphae</taxon>
        <taxon>Entelegynae</taxon>
        <taxon>Araneoidea</taxon>
        <taxon>Araneidae</taxon>
        <taxon>Caerostris</taxon>
    </lineage>
</organism>
<evidence type="ECO:0000256" key="1">
    <source>
        <dbReference type="ARBA" id="ARBA00010090"/>
    </source>
</evidence>
<dbReference type="GO" id="GO:0008289">
    <property type="term" value="F:lipid binding"/>
    <property type="evidence" value="ECO:0007669"/>
    <property type="project" value="InterPro"/>
</dbReference>
<name>A0AAV4V254_9ARAC</name>
<evidence type="ECO:0000313" key="4">
    <source>
        <dbReference type="Proteomes" id="UP001054837"/>
    </source>
</evidence>
<accession>A0AAV4V254</accession>
<gene>
    <name evidence="3" type="ORF">CDAR_480191</name>
</gene>
<proteinExistence type="inferred from homology"/>
<keyword evidence="2" id="KW-0472">Membrane</keyword>
<dbReference type="InterPro" id="IPR008405">
    <property type="entry name" value="ApoL"/>
</dbReference>
<dbReference type="PANTHER" id="PTHR14096">
    <property type="entry name" value="APOLIPOPROTEIN L"/>
    <property type="match status" value="1"/>
</dbReference>
<comment type="similarity">
    <text evidence="1">Belongs to the apolipoprotein L family.</text>
</comment>
<keyword evidence="2" id="KW-1133">Transmembrane helix</keyword>
<dbReference type="GO" id="GO:0006869">
    <property type="term" value="P:lipid transport"/>
    <property type="evidence" value="ECO:0007669"/>
    <property type="project" value="InterPro"/>
</dbReference>
<dbReference type="GO" id="GO:0042157">
    <property type="term" value="P:lipoprotein metabolic process"/>
    <property type="evidence" value="ECO:0007669"/>
    <property type="project" value="InterPro"/>
</dbReference>
<protein>
    <submittedName>
        <fullName evidence="3">Uncharacterized protein</fullName>
    </submittedName>
</protein>
<evidence type="ECO:0000313" key="3">
    <source>
        <dbReference type="EMBL" id="GIY63645.1"/>
    </source>
</evidence>
<dbReference type="Pfam" id="PF05461">
    <property type="entry name" value="ApoL"/>
    <property type="match status" value="1"/>
</dbReference>